<organism evidence="1 2">
    <name type="scientific">Glaciecola nitratireducens (strain JCM 12485 / KCTC 12276 / FR1064)</name>
    <dbReference type="NCBI Taxonomy" id="1085623"/>
    <lineage>
        <taxon>Bacteria</taxon>
        <taxon>Pseudomonadati</taxon>
        <taxon>Pseudomonadota</taxon>
        <taxon>Gammaproteobacteria</taxon>
        <taxon>Alteromonadales</taxon>
        <taxon>Alteromonadaceae</taxon>
        <taxon>Brumicola</taxon>
    </lineage>
</organism>
<evidence type="ECO:0000313" key="2">
    <source>
        <dbReference type="Proteomes" id="UP000009282"/>
    </source>
</evidence>
<dbReference type="HOGENOM" id="CLU_1774766_0_0_6"/>
<dbReference type="KEGG" id="gni:GNIT_1568"/>
<gene>
    <name evidence="1" type="ordered locus">GNIT_1568</name>
</gene>
<evidence type="ECO:0000313" key="1">
    <source>
        <dbReference type="EMBL" id="AEP29686.1"/>
    </source>
</evidence>
<keyword evidence="2" id="KW-1185">Reference proteome</keyword>
<proteinExistence type="predicted"/>
<evidence type="ECO:0008006" key="3">
    <source>
        <dbReference type="Google" id="ProtNLM"/>
    </source>
</evidence>
<dbReference type="EMBL" id="CP003060">
    <property type="protein sequence ID" value="AEP29686.1"/>
    <property type="molecule type" value="Genomic_DNA"/>
</dbReference>
<accession>G4QGP9</accession>
<dbReference type="AlphaFoldDB" id="G4QGP9"/>
<dbReference type="Proteomes" id="UP000009282">
    <property type="component" value="Chromosome"/>
</dbReference>
<protein>
    <recommendedName>
        <fullName evidence="3">Plasmid replication protein RepL domain-containing protein</fullName>
    </recommendedName>
</protein>
<name>G4QGP9_GLANF</name>
<reference evidence="1 2" key="1">
    <citation type="journal article" date="2011" name="J. Bacteriol.">
        <title>Complete genome sequence of seawater bacterium Glaciecola nitratireducens FR1064T.</title>
        <authorList>
            <person name="Bian F."/>
            <person name="Qin Q.L."/>
            <person name="Xie B.B."/>
            <person name="Shu Y.L."/>
            <person name="Zhang X.Y."/>
            <person name="Yu Y."/>
            <person name="Chen B."/>
            <person name="Chen X.L."/>
            <person name="Zhou B.C."/>
            <person name="Zhang Y.Z."/>
        </authorList>
    </citation>
    <scope>NUCLEOTIDE SEQUENCE [LARGE SCALE GENOMIC DNA]</scope>
    <source>
        <strain evidence="2">JCM 12485 / KCTC 12276 / FR1064</strain>
    </source>
</reference>
<sequence length="146" mass="16635">MREFFSVKTETLTKDTSGAVVEKQTSEHHEERHTSRKRAPAFIWLPIENTPLFKLSKSQLTTFLCIATEMNFDNEIDLSPAIRQKLSSLLKITRTSFSNNLAELKKLGCIKNKGSSLFMVSPHFVGKGETKYHIIKQVDYDALKNS</sequence>